<accession>B8IM35</accession>
<keyword evidence="1" id="KW-0732">Signal</keyword>
<dbReference type="OrthoDB" id="8224528at2"/>
<feature type="chain" id="PRO_5002874515" evidence="1">
    <location>
        <begin position="25"/>
        <end position="180"/>
    </location>
</feature>
<feature type="signal peptide" evidence="1">
    <location>
        <begin position="1"/>
        <end position="24"/>
    </location>
</feature>
<dbReference type="KEGG" id="mno:Mnod_1380"/>
<evidence type="ECO:0000313" key="2">
    <source>
        <dbReference type="EMBL" id="ACL56379.1"/>
    </source>
</evidence>
<dbReference type="EMBL" id="CP001349">
    <property type="protein sequence ID" value="ACL56379.1"/>
    <property type="molecule type" value="Genomic_DNA"/>
</dbReference>
<name>B8IM35_METNO</name>
<dbReference type="Proteomes" id="UP000008207">
    <property type="component" value="Chromosome"/>
</dbReference>
<organism evidence="2 3">
    <name type="scientific">Methylobacterium nodulans (strain LMG 21967 / CNCM I-2342 / ORS 2060)</name>
    <dbReference type="NCBI Taxonomy" id="460265"/>
    <lineage>
        <taxon>Bacteria</taxon>
        <taxon>Pseudomonadati</taxon>
        <taxon>Pseudomonadota</taxon>
        <taxon>Alphaproteobacteria</taxon>
        <taxon>Hyphomicrobiales</taxon>
        <taxon>Methylobacteriaceae</taxon>
        <taxon>Methylobacterium</taxon>
    </lineage>
</organism>
<evidence type="ECO:0000256" key="1">
    <source>
        <dbReference type="SAM" id="SignalP"/>
    </source>
</evidence>
<keyword evidence="3" id="KW-1185">Reference proteome</keyword>
<evidence type="ECO:0000313" key="3">
    <source>
        <dbReference type="Proteomes" id="UP000008207"/>
    </source>
</evidence>
<proteinExistence type="predicted"/>
<sequence length="180" mass="19123">MHPSRVASLALLIAIPALPAPAGAEDMPKHADFRITYTSTNPAPGKPVQISPTRTHTVGVSIMAAVNQTGGKLLNNMAGRCTASTTFDNDTKSFENQGYCDYVDTDGDHVYEKYSFAPQPMSPRIKGTGEWIGGTGKFTGLSGSFDIQANRITPLAEGVVQTVGEKTGAYTIREKTADAK</sequence>
<dbReference type="HOGENOM" id="CLU_1560013_0_0_5"/>
<dbReference type="AlphaFoldDB" id="B8IM35"/>
<reference evidence="2 3" key="1">
    <citation type="submission" date="2009-01" db="EMBL/GenBank/DDBJ databases">
        <title>Complete sequence of chromosome of Methylobacterium nodulans ORS 2060.</title>
        <authorList>
            <consortium name="US DOE Joint Genome Institute"/>
            <person name="Lucas S."/>
            <person name="Copeland A."/>
            <person name="Lapidus A."/>
            <person name="Glavina del Rio T."/>
            <person name="Dalin E."/>
            <person name="Tice H."/>
            <person name="Bruce D."/>
            <person name="Goodwin L."/>
            <person name="Pitluck S."/>
            <person name="Sims D."/>
            <person name="Brettin T."/>
            <person name="Detter J.C."/>
            <person name="Han C."/>
            <person name="Larimer F."/>
            <person name="Land M."/>
            <person name="Hauser L."/>
            <person name="Kyrpides N."/>
            <person name="Ivanova N."/>
            <person name="Marx C.J."/>
            <person name="Richardson P."/>
        </authorList>
    </citation>
    <scope>NUCLEOTIDE SEQUENCE [LARGE SCALE GENOMIC DNA]</scope>
    <source>
        <strain evidence="3">LMG 21967 / CNCM I-2342 / ORS 2060</strain>
    </source>
</reference>
<dbReference type="eggNOG" id="ENOG5034AC3">
    <property type="taxonomic scope" value="Bacteria"/>
</dbReference>
<dbReference type="RefSeq" id="WP_015928075.1">
    <property type="nucleotide sequence ID" value="NC_011894.1"/>
</dbReference>
<protein>
    <submittedName>
        <fullName evidence="2">Uncharacterized protein</fullName>
    </submittedName>
</protein>
<gene>
    <name evidence="2" type="ordered locus">Mnod_1380</name>
</gene>